<feature type="binding site" evidence="7">
    <location>
        <position position="159"/>
    </location>
    <ligand>
        <name>Cu cation</name>
        <dbReference type="ChEBI" id="CHEBI:23378"/>
        <label>A</label>
    </ligand>
</feature>
<dbReference type="OrthoDB" id="6132182at2759"/>
<dbReference type="GO" id="GO:0046872">
    <property type="term" value="F:metal ion binding"/>
    <property type="evidence" value="ECO:0007669"/>
    <property type="project" value="UniProtKB-KW"/>
</dbReference>
<dbReference type="InterPro" id="IPR002227">
    <property type="entry name" value="Tyrosinase_Cu-bd"/>
</dbReference>
<dbReference type="InterPro" id="IPR050316">
    <property type="entry name" value="Tyrosinase/Hemocyanin"/>
</dbReference>
<evidence type="ECO:0000256" key="4">
    <source>
        <dbReference type="ARBA" id="ARBA00023002"/>
    </source>
</evidence>
<dbReference type="Proteomes" id="UP001165190">
    <property type="component" value="Unassembled WGS sequence"/>
</dbReference>
<keyword evidence="5 7" id="KW-0186">Copper</keyword>
<feature type="binding site" evidence="7">
    <location>
        <position position="313"/>
    </location>
    <ligand>
        <name>Cu cation</name>
        <dbReference type="ChEBI" id="CHEBI:23378"/>
        <label>B</label>
    </ligand>
</feature>
<comment type="cofactor">
    <cofactor evidence="7">
        <name>Cu(2+)</name>
        <dbReference type="ChEBI" id="CHEBI:29036"/>
    </cofactor>
    <text evidence="7">Binds 2 copper ions per subunit.</text>
</comment>
<feature type="binding site" evidence="7">
    <location>
        <position position="309"/>
    </location>
    <ligand>
        <name>Cu cation</name>
        <dbReference type="ChEBI" id="CHEBI:23378"/>
        <label>B</label>
    </ligand>
</feature>
<dbReference type="GO" id="GO:0004097">
    <property type="term" value="F:catechol oxidase activity"/>
    <property type="evidence" value="ECO:0007669"/>
    <property type="project" value="InterPro"/>
</dbReference>
<evidence type="ECO:0000256" key="6">
    <source>
        <dbReference type="ARBA" id="ARBA00023157"/>
    </source>
</evidence>
<dbReference type="Gene3D" id="1.10.1280.10">
    <property type="entry name" value="Di-copper center containing domain from catechol oxidase"/>
    <property type="match status" value="1"/>
</dbReference>
<evidence type="ECO:0000256" key="2">
    <source>
        <dbReference type="ARBA" id="ARBA00022723"/>
    </source>
</evidence>
<dbReference type="PANTHER" id="PTHR11474">
    <property type="entry name" value="TYROSINASE FAMILY MEMBER"/>
    <property type="match status" value="1"/>
</dbReference>
<feature type="cross-link" description="2'-(S-cysteinyl)-histidine (Cys-His)" evidence="9">
    <location>
        <begin position="163"/>
        <end position="180"/>
    </location>
</feature>
<comment type="similarity">
    <text evidence="1">Belongs to the tyrosinase family.</text>
</comment>
<sequence>MASTLPPSATFITSSFHPKTSQLSIAGKRKPRFISKPVSCKATNGDHQNKFDRRDVLLGLGGLYGVAASLNEPLASATPMDFVECGQAELPPGVPQFNTCPSPKIVDFVLPSPSDPLRTRPAAHLVDDDYLDKFSKAIERMKCLPADDPRSFMQQANVHCAYCNGTYHQVGFPDLEIEVHSSWLFFPFHRLYIYFFERILGKLIGDPSFAMPFWNWDAPAGMQMPAIYTNPNSPLYDKFRNACHQPPTIVDLNYGKHGSSSTSREDQISKNLILMNTQMNTNGKLFLGEAYRKCDKPSPGAGSLERLPHNTIHNWCGDNTQPNGEDMGDFYSAARDPIFYAHHSNVDRMWSVWKTLGGKRRDFTDPDWLNTTFLFYDENADLVRAKVGDCLDTMKLRYDYQPVDIPWKKTKSTPLRARGVENGAEPKKKALGNVVFPLVLDDINIEFIGDRAVKFDVYVNHEDDTLIGPEYTEFAGSFVNVPHSHKHGNKAMTSMRLGLTDLLEELDAEGDDAVVVTLVPQDGKGLAKIGGINIEFVRT</sequence>
<evidence type="ECO:0000313" key="11">
    <source>
        <dbReference type="EMBL" id="GMJ14354.1"/>
    </source>
</evidence>
<dbReference type="EMBL" id="BSYR01000069">
    <property type="protein sequence ID" value="GMJ14354.1"/>
    <property type="molecule type" value="Genomic_DNA"/>
</dbReference>
<keyword evidence="2 7" id="KW-0479">Metal-binding</keyword>
<dbReference type="Pfam" id="PF12143">
    <property type="entry name" value="PPO1_KFDV"/>
    <property type="match status" value="1"/>
</dbReference>
<keyword evidence="12" id="KW-1185">Reference proteome</keyword>
<proteinExistence type="inferred from homology"/>
<evidence type="ECO:0000256" key="8">
    <source>
        <dbReference type="PIRSR" id="PIRSR000290-2"/>
    </source>
</evidence>
<feature type="disulfide bond" evidence="8">
    <location>
        <begin position="85"/>
        <end position="100"/>
    </location>
</feature>
<dbReference type="Pfam" id="PF12142">
    <property type="entry name" value="PPO1_DWL"/>
    <property type="match status" value="1"/>
</dbReference>
<evidence type="ECO:0000256" key="1">
    <source>
        <dbReference type="ARBA" id="ARBA00009928"/>
    </source>
</evidence>
<dbReference type="AlphaFoldDB" id="A0A9W7JLJ4"/>
<dbReference type="PRINTS" id="PR00092">
    <property type="entry name" value="TYROSINASE"/>
</dbReference>
<keyword evidence="3" id="KW-0883">Thioether bond</keyword>
<evidence type="ECO:0000256" key="3">
    <source>
        <dbReference type="ARBA" id="ARBA00022784"/>
    </source>
</evidence>
<evidence type="ECO:0000259" key="10">
    <source>
        <dbReference type="PROSITE" id="PS00498"/>
    </source>
</evidence>
<dbReference type="PIRSF" id="PIRSF000290">
    <property type="entry name" value="PPO_plant"/>
    <property type="match status" value="1"/>
</dbReference>
<evidence type="ECO:0000313" key="12">
    <source>
        <dbReference type="Proteomes" id="UP001165190"/>
    </source>
</evidence>
<dbReference type="InterPro" id="IPR016213">
    <property type="entry name" value="Polyphenol_oxidase"/>
</dbReference>
<organism evidence="11 12">
    <name type="scientific">Hibiscus trionum</name>
    <name type="common">Flower of an hour</name>
    <dbReference type="NCBI Taxonomy" id="183268"/>
    <lineage>
        <taxon>Eukaryota</taxon>
        <taxon>Viridiplantae</taxon>
        <taxon>Streptophyta</taxon>
        <taxon>Embryophyta</taxon>
        <taxon>Tracheophyta</taxon>
        <taxon>Spermatophyta</taxon>
        <taxon>Magnoliopsida</taxon>
        <taxon>eudicotyledons</taxon>
        <taxon>Gunneridae</taxon>
        <taxon>Pentapetalae</taxon>
        <taxon>rosids</taxon>
        <taxon>malvids</taxon>
        <taxon>Malvales</taxon>
        <taxon>Malvaceae</taxon>
        <taxon>Malvoideae</taxon>
        <taxon>Hibiscus</taxon>
    </lineage>
</organism>
<feature type="binding site" evidence="7">
    <location>
        <position position="343"/>
    </location>
    <ligand>
        <name>Cu cation</name>
        <dbReference type="ChEBI" id="CHEBI:23378"/>
        <label>B</label>
    </ligand>
</feature>
<comment type="caution">
    <text evidence="11">The sequence shown here is derived from an EMBL/GenBank/DDBJ whole genome shotgun (WGS) entry which is preliminary data.</text>
</comment>
<gene>
    <name evidence="11" type="ORF">HRI_005104600</name>
</gene>
<feature type="binding site" evidence="7">
    <location>
        <position position="180"/>
    </location>
    <ligand>
        <name>Cu cation</name>
        <dbReference type="ChEBI" id="CHEBI:23378"/>
        <label>A</label>
    </ligand>
</feature>
<protein>
    <recommendedName>
        <fullName evidence="10">Tyrosinase copper-binding domain-containing protein</fullName>
    </recommendedName>
</protein>
<dbReference type="PROSITE" id="PS00498">
    <property type="entry name" value="TYROSINASE_2"/>
    <property type="match status" value="1"/>
</dbReference>
<evidence type="ECO:0000256" key="7">
    <source>
        <dbReference type="PIRSR" id="PIRSR000290-1"/>
    </source>
</evidence>
<keyword evidence="6 8" id="KW-1015">Disulfide bond</keyword>
<dbReference type="SUPFAM" id="SSF48056">
    <property type="entry name" value="Di-copper centre-containing domain"/>
    <property type="match status" value="1"/>
</dbReference>
<dbReference type="Pfam" id="PF00264">
    <property type="entry name" value="Tyrosinase"/>
    <property type="match status" value="1"/>
</dbReference>
<dbReference type="InterPro" id="IPR022739">
    <property type="entry name" value="Polyphenol_oxidase_cen"/>
</dbReference>
<feature type="binding site" evidence="7">
    <location>
        <position position="189"/>
    </location>
    <ligand>
        <name>Cu cation</name>
        <dbReference type="ChEBI" id="CHEBI:23378"/>
        <label>A</label>
    </ligand>
</feature>
<dbReference type="PANTHER" id="PTHR11474:SF76">
    <property type="entry name" value="SHKT DOMAIN-CONTAINING PROTEIN"/>
    <property type="match status" value="1"/>
</dbReference>
<evidence type="ECO:0000256" key="5">
    <source>
        <dbReference type="ARBA" id="ARBA00023008"/>
    </source>
</evidence>
<dbReference type="InterPro" id="IPR022740">
    <property type="entry name" value="Polyphenol_oxidase_C"/>
</dbReference>
<reference evidence="11" key="1">
    <citation type="submission" date="2023-05" db="EMBL/GenBank/DDBJ databases">
        <title>Genome and transcriptome analyses reveal genes involved in the formation of fine ridges on petal epidermal cells in Hibiscus trionum.</title>
        <authorList>
            <person name="Koshimizu S."/>
            <person name="Masuda S."/>
            <person name="Ishii T."/>
            <person name="Shirasu K."/>
            <person name="Hoshino A."/>
            <person name="Arita M."/>
        </authorList>
    </citation>
    <scope>NUCLEOTIDE SEQUENCE</scope>
    <source>
        <strain evidence="11">Hamamatsu line</strain>
    </source>
</reference>
<name>A0A9W7JLJ4_HIBTR</name>
<evidence type="ECO:0000256" key="9">
    <source>
        <dbReference type="PIRSR" id="PIRSR000290-3"/>
    </source>
</evidence>
<accession>A0A9W7JLJ4</accession>
<keyword evidence="4" id="KW-0560">Oxidoreductase</keyword>
<dbReference type="InterPro" id="IPR008922">
    <property type="entry name" value="Di-copper_centre_dom_sf"/>
</dbReference>
<dbReference type="GO" id="GO:0046148">
    <property type="term" value="P:pigment biosynthetic process"/>
    <property type="evidence" value="ECO:0007669"/>
    <property type="project" value="InterPro"/>
</dbReference>
<feature type="domain" description="Tyrosinase copper-binding" evidence="10">
    <location>
        <begin position="336"/>
        <end position="347"/>
    </location>
</feature>